<keyword evidence="3" id="KW-1185">Reference proteome</keyword>
<protein>
    <recommendedName>
        <fullName evidence="4">Secreted protein</fullName>
    </recommendedName>
</protein>
<evidence type="ECO:0000313" key="3">
    <source>
        <dbReference type="Proteomes" id="UP000600080"/>
    </source>
</evidence>
<evidence type="ECO:0000256" key="1">
    <source>
        <dbReference type="SAM" id="Phobius"/>
    </source>
</evidence>
<dbReference type="EMBL" id="BMND01000025">
    <property type="protein sequence ID" value="GGN55945.1"/>
    <property type="molecule type" value="Genomic_DNA"/>
</dbReference>
<keyword evidence="1" id="KW-0812">Transmembrane</keyword>
<proteinExistence type="predicted"/>
<accession>A0ABQ2JW51</accession>
<evidence type="ECO:0008006" key="4">
    <source>
        <dbReference type="Google" id="ProtNLM"/>
    </source>
</evidence>
<comment type="caution">
    <text evidence="2">The sequence shown here is derived from an EMBL/GenBank/DDBJ whole genome shotgun (WGS) entry which is preliminary data.</text>
</comment>
<keyword evidence="1" id="KW-1133">Transmembrane helix</keyword>
<organism evidence="2 3">
    <name type="scientific">Streptomyces kronopolitis</name>
    <dbReference type="NCBI Taxonomy" id="1612435"/>
    <lineage>
        <taxon>Bacteria</taxon>
        <taxon>Bacillati</taxon>
        <taxon>Actinomycetota</taxon>
        <taxon>Actinomycetes</taxon>
        <taxon>Kitasatosporales</taxon>
        <taxon>Streptomycetaceae</taxon>
        <taxon>Streptomyces</taxon>
    </lineage>
</organism>
<name>A0ABQ2JW51_9ACTN</name>
<reference evidence="3" key="1">
    <citation type="journal article" date="2019" name="Int. J. Syst. Evol. Microbiol.">
        <title>The Global Catalogue of Microorganisms (GCM) 10K type strain sequencing project: providing services to taxonomists for standard genome sequencing and annotation.</title>
        <authorList>
            <consortium name="The Broad Institute Genomics Platform"/>
            <consortium name="The Broad Institute Genome Sequencing Center for Infectious Disease"/>
            <person name="Wu L."/>
            <person name="Ma J."/>
        </authorList>
    </citation>
    <scope>NUCLEOTIDE SEQUENCE [LARGE SCALE GENOMIC DNA]</scope>
    <source>
        <strain evidence="3">CGMCC 4.7323</strain>
    </source>
</reference>
<dbReference type="Proteomes" id="UP000600080">
    <property type="component" value="Unassembled WGS sequence"/>
</dbReference>
<gene>
    <name evidence="2" type="ORF">GCM10012285_50160</name>
</gene>
<evidence type="ECO:0000313" key="2">
    <source>
        <dbReference type="EMBL" id="GGN55945.1"/>
    </source>
</evidence>
<sequence length="74" mass="7877">MPVRGVVSRDCSPRAGPAAVTASSAAAASMPILVLMRRMFPSECRGAVVTTSHTESNKTITLRSRVTVGYRTVR</sequence>
<keyword evidence="1" id="KW-0472">Membrane</keyword>
<feature type="transmembrane region" description="Helical" evidence="1">
    <location>
        <begin position="15"/>
        <end position="35"/>
    </location>
</feature>